<feature type="transmembrane region" description="Helical" evidence="1">
    <location>
        <begin position="12"/>
        <end position="30"/>
    </location>
</feature>
<accession>A0A9D7S645</accession>
<evidence type="ECO:0000313" key="2">
    <source>
        <dbReference type="EMBL" id="MBK9716565.1"/>
    </source>
</evidence>
<dbReference type="Proteomes" id="UP000808349">
    <property type="component" value="Unassembled WGS sequence"/>
</dbReference>
<evidence type="ECO:0000313" key="3">
    <source>
        <dbReference type="Proteomes" id="UP000808349"/>
    </source>
</evidence>
<protein>
    <submittedName>
        <fullName evidence="2">Uncharacterized protein</fullName>
    </submittedName>
</protein>
<keyword evidence="1" id="KW-1133">Transmembrane helix</keyword>
<feature type="transmembrane region" description="Helical" evidence="1">
    <location>
        <begin position="122"/>
        <end position="142"/>
    </location>
</feature>
<feature type="transmembrane region" description="Helical" evidence="1">
    <location>
        <begin position="67"/>
        <end position="87"/>
    </location>
</feature>
<dbReference type="AlphaFoldDB" id="A0A9D7S645"/>
<proteinExistence type="predicted"/>
<organism evidence="2 3">
    <name type="scientific">Candidatus Defluviibacterium haderslevense</name>
    <dbReference type="NCBI Taxonomy" id="2981993"/>
    <lineage>
        <taxon>Bacteria</taxon>
        <taxon>Pseudomonadati</taxon>
        <taxon>Bacteroidota</taxon>
        <taxon>Saprospiria</taxon>
        <taxon>Saprospirales</taxon>
        <taxon>Saprospiraceae</taxon>
        <taxon>Candidatus Defluviibacterium</taxon>
    </lineage>
</organism>
<keyword evidence="1" id="KW-0472">Membrane</keyword>
<keyword evidence="1" id="KW-0812">Transmembrane</keyword>
<evidence type="ECO:0000256" key="1">
    <source>
        <dbReference type="SAM" id="Phobius"/>
    </source>
</evidence>
<feature type="transmembrane region" description="Helical" evidence="1">
    <location>
        <begin position="36"/>
        <end position="55"/>
    </location>
</feature>
<gene>
    <name evidence="2" type="ORF">IPO85_03420</name>
</gene>
<dbReference type="EMBL" id="JADKFW010000004">
    <property type="protein sequence ID" value="MBK9716565.1"/>
    <property type="molecule type" value="Genomic_DNA"/>
</dbReference>
<comment type="caution">
    <text evidence="2">The sequence shown here is derived from an EMBL/GenBank/DDBJ whole genome shotgun (WGS) entry which is preliminary data.</text>
</comment>
<name>A0A9D7S645_9BACT</name>
<reference evidence="2 3" key="1">
    <citation type="submission" date="2020-10" db="EMBL/GenBank/DDBJ databases">
        <title>Connecting structure to function with the recovery of over 1000 high-quality activated sludge metagenome-assembled genomes encoding full-length rRNA genes using long-read sequencing.</title>
        <authorList>
            <person name="Singleton C.M."/>
            <person name="Petriglieri F."/>
            <person name="Kristensen J.M."/>
            <person name="Kirkegaard R.H."/>
            <person name="Michaelsen T.Y."/>
            <person name="Andersen M.H."/>
            <person name="Karst S.M."/>
            <person name="Dueholm M.S."/>
            <person name="Nielsen P.H."/>
            <person name="Albertsen M."/>
        </authorList>
    </citation>
    <scope>NUCLEOTIDE SEQUENCE [LARGE SCALE GENOMIC DNA]</scope>
    <source>
        <strain evidence="2">Ribe_18-Q3-R11-54_BAT3C.373</strain>
    </source>
</reference>
<sequence length="153" mass="18485">MIKNLWFNEFLWWLISLIMAICILYPIIYNNLTYEFLWPNFLFILGSITFTRWLFFWHQTPYAWYQLIKIAIIFIMIPTVFVCINYFSEFKNFIDEIGLQEIVSNLKSEDQAAMSLYIRNEMILFSISCIISGICVPFKLIWNIWKQYNLGQV</sequence>